<dbReference type="Proteomes" id="UP001150581">
    <property type="component" value="Unassembled WGS sequence"/>
</dbReference>
<evidence type="ECO:0000313" key="2">
    <source>
        <dbReference type="Proteomes" id="UP001150581"/>
    </source>
</evidence>
<organism evidence="1 2">
    <name type="scientific">Kickxella alabastrina</name>
    <dbReference type="NCBI Taxonomy" id="61397"/>
    <lineage>
        <taxon>Eukaryota</taxon>
        <taxon>Fungi</taxon>
        <taxon>Fungi incertae sedis</taxon>
        <taxon>Zoopagomycota</taxon>
        <taxon>Kickxellomycotina</taxon>
        <taxon>Kickxellomycetes</taxon>
        <taxon>Kickxellales</taxon>
        <taxon>Kickxellaceae</taxon>
        <taxon>Kickxella</taxon>
    </lineage>
</organism>
<comment type="caution">
    <text evidence="1">The sequence shown here is derived from an EMBL/GenBank/DDBJ whole genome shotgun (WGS) entry which is preliminary data.</text>
</comment>
<reference evidence="1" key="1">
    <citation type="submission" date="2022-07" db="EMBL/GenBank/DDBJ databases">
        <title>Phylogenomic reconstructions and comparative analyses of Kickxellomycotina fungi.</title>
        <authorList>
            <person name="Reynolds N.K."/>
            <person name="Stajich J.E."/>
            <person name="Barry K."/>
            <person name="Grigoriev I.V."/>
            <person name="Crous P."/>
            <person name="Smith M.E."/>
        </authorList>
    </citation>
    <scope>NUCLEOTIDE SEQUENCE</scope>
    <source>
        <strain evidence="1">Benny 63K</strain>
    </source>
</reference>
<keyword evidence="2" id="KW-1185">Reference proteome</keyword>
<evidence type="ECO:0000313" key="1">
    <source>
        <dbReference type="EMBL" id="KAJ1900928.1"/>
    </source>
</evidence>
<gene>
    <name evidence="1" type="ORF">LPJ66_001136</name>
</gene>
<accession>A0ACC1IU71</accession>
<name>A0ACC1IU71_9FUNG</name>
<sequence length="414" mass="45381">MSLHRSDTENSIGVNESIQAQERDKLRQLQAMGKIDPPTILSPAASDIGPQKDDSIKEEDDSDANDTAKEENDCNINDTAKEENNSNSINVADDEATGSLNPSPNTAGTADTAASAAAPLLPTNSLSAPSCAKHLTLKELYGMLCWLQISDNRRLWQSRPLDACTQATRECQHLLDANPRALTATLDELNMARLQILEDHQGVAENVPQDLRLFPGGPLFVIFNHAVAGQPADAEPVPSETCSLIMANATGALKKQQQMMTQQQQQQPAVAEPMSTGQYLGDSANTNTSGSGSVNSRSRSSTVEKSANSGGGGPSRHGTHRVSSGMLPCEHPFMQRARRLTPAEVRQMKDELAVRREISLRDAVLLADWTALRRRELELRERQIREFVREAQDGSVESLVRFEEFMRKIYDEQP</sequence>
<dbReference type="EMBL" id="JANBPG010000053">
    <property type="protein sequence ID" value="KAJ1900928.1"/>
    <property type="molecule type" value="Genomic_DNA"/>
</dbReference>
<protein>
    <submittedName>
        <fullName evidence="1">Uncharacterized protein</fullName>
    </submittedName>
</protein>
<proteinExistence type="predicted"/>